<dbReference type="Proteomes" id="UP000681041">
    <property type="component" value="Chromosome"/>
</dbReference>
<dbReference type="EMBL" id="CP058560">
    <property type="protein sequence ID" value="QUH24230.1"/>
    <property type="molecule type" value="Genomic_DNA"/>
</dbReference>
<dbReference type="PANTHER" id="PTHR45947:SF3">
    <property type="entry name" value="SULFOQUINOVOSYL TRANSFERASE SQD2"/>
    <property type="match status" value="1"/>
</dbReference>
<evidence type="ECO:0000313" key="4">
    <source>
        <dbReference type="Proteomes" id="UP000681041"/>
    </source>
</evidence>
<accession>A0A8T8KBS6</accession>
<dbReference type="CDD" id="cd03801">
    <property type="entry name" value="GT4_PimA-like"/>
    <property type="match status" value="1"/>
</dbReference>
<dbReference type="InterPro" id="IPR028098">
    <property type="entry name" value="Glyco_trans_4-like_N"/>
</dbReference>
<dbReference type="GO" id="GO:0016757">
    <property type="term" value="F:glycosyltransferase activity"/>
    <property type="evidence" value="ECO:0007669"/>
    <property type="project" value="InterPro"/>
</dbReference>
<dbReference type="Pfam" id="PF13439">
    <property type="entry name" value="Glyco_transf_4"/>
    <property type="match status" value="1"/>
</dbReference>
<evidence type="ECO:0000313" key="3">
    <source>
        <dbReference type="EMBL" id="QUH24230.1"/>
    </source>
</evidence>
<feature type="domain" description="Glycosyl transferase family 1" evidence="1">
    <location>
        <begin position="201"/>
        <end position="366"/>
    </location>
</feature>
<dbReference type="KEGG" id="meme:HYG87_10900"/>
<feature type="domain" description="Glycosyltransferase subfamily 4-like N-terminal" evidence="2">
    <location>
        <begin position="21"/>
        <end position="192"/>
    </location>
</feature>
<keyword evidence="4" id="KW-1185">Reference proteome</keyword>
<dbReference type="OrthoDB" id="132546at2157"/>
<dbReference type="RefSeq" id="WP_211533189.1">
    <property type="nucleotide sequence ID" value="NZ_CP058560.1"/>
</dbReference>
<reference evidence="3" key="1">
    <citation type="submission" date="2020-07" db="EMBL/GenBank/DDBJ databases">
        <title>Methanobacterium. sp. MethCan genome.</title>
        <authorList>
            <person name="Postec A."/>
            <person name="Quemeneur M."/>
        </authorList>
    </citation>
    <scope>NUCLEOTIDE SEQUENCE</scope>
    <source>
        <strain evidence="3">MethCAN</strain>
    </source>
</reference>
<protein>
    <submittedName>
        <fullName evidence="3">Glycosyltransferase family 4 protein</fullName>
    </submittedName>
</protein>
<dbReference type="GeneID" id="64821279"/>
<organism evidence="3 4">
    <name type="scientific">Methanobacterium alkalithermotolerans</name>
    <dbReference type="NCBI Taxonomy" id="2731220"/>
    <lineage>
        <taxon>Archaea</taxon>
        <taxon>Methanobacteriati</taxon>
        <taxon>Methanobacteriota</taxon>
        <taxon>Methanomada group</taxon>
        <taxon>Methanobacteria</taxon>
        <taxon>Methanobacteriales</taxon>
        <taxon>Methanobacteriaceae</taxon>
        <taxon>Methanobacterium</taxon>
    </lineage>
</organism>
<name>A0A8T8KBS6_9EURY</name>
<dbReference type="AlphaFoldDB" id="A0A8T8KBS6"/>
<dbReference type="InterPro" id="IPR050194">
    <property type="entry name" value="Glycosyltransferase_grp1"/>
</dbReference>
<dbReference type="InterPro" id="IPR001296">
    <property type="entry name" value="Glyco_trans_1"/>
</dbReference>
<proteinExistence type="predicted"/>
<evidence type="ECO:0000259" key="1">
    <source>
        <dbReference type="Pfam" id="PF00534"/>
    </source>
</evidence>
<evidence type="ECO:0000259" key="2">
    <source>
        <dbReference type="Pfam" id="PF13439"/>
    </source>
</evidence>
<dbReference type="Pfam" id="PF00534">
    <property type="entry name" value="Glycos_transf_1"/>
    <property type="match status" value="1"/>
</dbReference>
<dbReference type="PANTHER" id="PTHR45947">
    <property type="entry name" value="SULFOQUINOVOSYL TRANSFERASE SQD2"/>
    <property type="match status" value="1"/>
</dbReference>
<gene>
    <name evidence="3" type="ORF">HYG87_10900</name>
</gene>
<dbReference type="SUPFAM" id="SSF53756">
    <property type="entry name" value="UDP-Glycosyltransferase/glycogen phosphorylase"/>
    <property type="match status" value="1"/>
</dbReference>
<sequence>MRLCIVTTMFPKYKGDYYGSFVYDEAKELVKKGCEVHVITQHNEGIPYEENMDGIYIHRFRWLKPKKFRALVHFNGIKDYFRLTTYLISLFLKLIYIIRKNNIDVIHSHSAVPTGFVSIFVSKILRRPHFITVHGMDVNDCIKHPIIKYFVLFALNNCDNVIVVSDHLKKKLISTGIYRKKIKILRNAININKFKPIRNYEIRERYKITKQEILILFVGYLDTFKGVFELLEAFYKLNNKYFNLKLMFVGVGPKSSDLINKTTKLGLQDKILFVGNISHDYIHEYYQAADIVVLPSYGEGGGPPLSILEAMACGIPVIGSNVGGIPEGIHHSVNGLITSPKSINDLAKKIEILVTNPDLRKQFGKESLRIIKIKSLDINTKINKLVNFYKNSIG</sequence>
<dbReference type="Gene3D" id="3.40.50.2000">
    <property type="entry name" value="Glycogen Phosphorylase B"/>
    <property type="match status" value="2"/>
</dbReference>